<dbReference type="SMART" id="SM00906">
    <property type="entry name" value="Fungal_trans"/>
    <property type="match status" value="1"/>
</dbReference>
<dbReference type="GO" id="GO:0008270">
    <property type="term" value="F:zinc ion binding"/>
    <property type="evidence" value="ECO:0007669"/>
    <property type="project" value="InterPro"/>
</dbReference>
<feature type="region of interest" description="Disordered" evidence="3">
    <location>
        <begin position="548"/>
        <end position="567"/>
    </location>
</feature>
<accession>A0A2P7YEG3</accession>
<reference evidence="5 6" key="1">
    <citation type="submission" date="2017-05" db="EMBL/GenBank/DDBJ databases">
        <title>Draft genome sequence of Elsinoe australis.</title>
        <authorList>
            <person name="Cheng Q."/>
        </authorList>
    </citation>
    <scope>NUCLEOTIDE SEQUENCE [LARGE SCALE GENOMIC DNA]</scope>
    <source>
        <strain evidence="5 6">NL1</strain>
    </source>
</reference>
<feature type="compositionally biased region" description="Polar residues" evidence="3">
    <location>
        <begin position="1"/>
        <end position="31"/>
    </location>
</feature>
<dbReference type="InterPro" id="IPR050613">
    <property type="entry name" value="Sec_Metabolite_Reg"/>
</dbReference>
<dbReference type="STRING" id="40998.A0A2P7YEG3"/>
<evidence type="ECO:0000313" key="5">
    <source>
        <dbReference type="EMBL" id="PSK34350.1"/>
    </source>
</evidence>
<feature type="region of interest" description="Disordered" evidence="3">
    <location>
        <begin position="1"/>
        <end position="46"/>
    </location>
</feature>
<protein>
    <recommendedName>
        <fullName evidence="4">Xylanolytic transcriptional activator regulatory domain-containing protein</fullName>
    </recommendedName>
</protein>
<dbReference type="GO" id="GO:0006351">
    <property type="term" value="P:DNA-templated transcription"/>
    <property type="evidence" value="ECO:0007669"/>
    <property type="project" value="InterPro"/>
</dbReference>
<comment type="caution">
    <text evidence="5">The sequence shown here is derived from an EMBL/GenBank/DDBJ whole genome shotgun (WGS) entry which is preliminary data.</text>
</comment>
<feature type="domain" description="Xylanolytic transcriptional activator regulatory" evidence="4">
    <location>
        <begin position="264"/>
        <end position="338"/>
    </location>
</feature>
<dbReference type="PANTHER" id="PTHR31001:SF49">
    <property type="entry name" value="ZN(II)2CYS6 TRANSCRIPTION FACTOR (EUROFUNG)"/>
    <property type="match status" value="1"/>
</dbReference>
<dbReference type="GO" id="GO:0005634">
    <property type="term" value="C:nucleus"/>
    <property type="evidence" value="ECO:0007669"/>
    <property type="project" value="UniProtKB-SubCell"/>
</dbReference>
<feature type="region of interest" description="Disordered" evidence="3">
    <location>
        <begin position="93"/>
        <end position="119"/>
    </location>
</feature>
<evidence type="ECO:0000256" key="2">
    <source>
        <dbReference type="ARBA" id="ARBA00023242"/>
    </source>
</evidence>
<gene>
    <name evidence="5" type="ORF">B9Z65_8676</name>
</gene>
<dbReference type="EMBL" id="NHZQ01000447">
    <property type="protein sequence ID" value="PSK34350.1"/>
    <property type="molecule type" value="Genomic_DNA"/>
</dbReference>
<organism evidence="5 6">
    <name type="scientific">Elsinoe australis</name>
    <dbReference type="NCBI Taxonomy" id="40998"/>
    <lineage>
        <taxon>Eukaryota</taxon>
        <taxon>Fungi</taxon>
        <taxon>Dikarya</taxon>
        <taxon>Ascomycota</taxon>
        <taxon>Pezizomycotina</taxon>
        <taxon>Dothideomycetes</taxon>
        <taxon>Dothideomycetidae</taxon>
        <taxon>Myriangiales</taxon>
        <taxon>Elsinoaceae</taxon>
        <taxon>Elsinoe</taxon>
    </lineage>
</organism>
<dbReference type="PANTHER" id="PTHR31001">
    <property type="entry name" value="UNCHARACTERIZED TRANSCRIPTIONAL REGULATORY PROTEIN"/>
    <property type="match status" value="1"/>
</dbReference>
<comment type="subcellular location">
    <subcellularLocation>
        <location evidence="1">Nucleus</location>
    </subcellularLocation>
</comment>
<dbReference type="OrthoDB" id="9996127at2759"/>
<dbReference type="Proteomes" id="UP000243723">
    <property type="component" value="Unassembled WGS sequence"/>
</dbReference>
<proteinExistence type="predicted"/>
<keyword evidence="2" id="KW-0539">Nucleus</keyword>
<evidence type="ECO:0000259" key="4">
    <source>
        <dbReference type="SMART" id="SM00906"/>
    </source>
</evidence>
<sequence length="707" mass="78772">MNSGQTASDSSRQGTTASSSVSPNRDPQTGLISGLTPPHDPDGYSFPTAAVEDYQRANEGAFGRMRISKNETRYVGESHWTAVLNSISDLKRELSDDEAEDDDGNVLEEDEDYHDSAPPGIANLLRSPARMSKAELITALPPRPEVDRLMYQWFNAADAFKPVIHPPTFQEEYTNFWKAPLQTPTMWLGLLYSMMSLSASIPYQQHPDPSSPAAQAMQADSLRFHQYAASAAVLADYTTPKRYTIECLTLYLAGLRSQNAFVDIWHLLGMVIRLALRMGLHKDGSHFPEISAFDQEMRRRQWHNMFMLDVLISFQLGLPSIIRSIASDTRKPGNFMDSDISSRTKSLPPSRPPHELTPMTYAIAKVDICKAFADAYDLSQAATLPSREQVVRIDNELECAKESLPAQIQIRPFHQYIADKPETIMWSFNIRLLYLKAKAVLHRPFMASRKTDPFSLASQQSCVDAAMQTLGHHHEVYVASQSGGQLEFARQYMGSISTHDYLLAAMILCLELSHQCDEASQADGTILPDTKRQQLVDLLKKTRQIWSHDESAEQRKPSFAQGTYQEQSVVNETRKAARALDAMVARAETMLSPRANITTTTSSNTTSSHQSISPFDPPTIQQPDLAFMGPNWKLSAWNVNALNVGDAASSTTDIVSVPDDQFDWGVFDNTFTGVSNITDEAGWTFDPAMMPELMGDNLTWSNGAHIC</sequence>
<feature type="compositionally biased region" description="Low complexity" evidence="3">
    <location>
        <begin position="598"/>
        <end position="613"/>
    </location>
</feature>
<feature type="region of interest" description="Disordered" evidence="3">
    <location>
        <begin position="597"/>
        <end position="617"/>
    </location>
</feature>
<name>A0A2P7YEG3_9PEZI</name>
<dbReference type="GO" id="GO:0003677">
    <property type="term" value="F:DNA binding"/>
    <property type="evidence" value="ECO:0007669"/>
    <property type="project" value="InterPro"/>
</dbReference>
<feature type="compositionally biased region" description="Acidic residues" evidence="3">
    <location>
        <begin position="95"/>
        <end position="113"/>
    </location>
</feature>
<dbReference type="AlphaFoldDB" id="A0A2P7YEG3"/>
<dbReference type="InterPro" id="IPR007219">
    <property type="entry name" value="XnlR_reg_dom"/>
</dbReference>
<dbReference type="Pfam" id="PF04082">
    <property type="entry name" value="Fungal_trans"/>
    <property type="match status" value="1"/>
</dbReference>
<evidence type="ECO:0000313" key="6">
    <source>
        <dbReference type="Proteomes" id="UP000243723"/>
    </source>
</evidence>
<keyword evidence="6" id="KW-1185">Reference proteome</keyword>
<evidence type="ECO:0000256" key="3">
    <source>
        <dbReference type="SAM" id="MobiDB-lite"/>
    </source>
</evidence>
<dbReference type="CDD" id="cd12148">
    <property type="entry name" value="fungal_TF_MHR"/>
    <property type="match status" value="1"/>
</dbReference>
<evidence type="ECO:0000256" key="1">
    <source>
        <dbReference type="ARBA" id="ARBA00004123"/>
    </source>
</evidence>